<name>A0A1J5PGQ0_9ZZZZ</name>
<dbReference type="EMBL" id="MLJW01008118">
    <property type="protein sequence ID" value="OIQ64435.1"/>
    <property type="molecule type" value="Genomic_DNA"/>
</dbReference>
<comment type="caution">
    <text evidence="1">The sequence shown here is derived from an EMBL/GenBank/DDBJ whole genome shotgun (WGS) entry which is preliminary data.</text>
</comment>
<accession>A0A1J5PGQ0</accession>
<sequence length="203" mass="23136">MRHLQLGMALVFLGADIQQAHARPHQLQPVARIRRAHHGILQQVFGIGLDVGADVQHHVEAALVARGPKAGDRRAIDAGDLAQPDHRQRHQRAGIARRNAGTGFTAFDQINSHAHGRIFFVAHRQCRRLIHPHHFRGMMNTQTRICLRMMDAQLRLDRVLQANQYDIERRIARKTFQCGRHGHNLSVIATRRINCHCHIICHV</sequence>
<organism evidence="1">
    <name type="scientific">mine drainage metagenome</name>
    <dbReference type="NCBI Taxonomy" id="410659"/>
    <lineage>
        <taxon>unclassified sequences</taxon>
        <taxon>metagenomes</taxon>
        <taxon>ecological metagenomes</taxon>
    </lineage>
</organism>
<reference evidence="1" key="1">
    <citation type="submission" date="2016-10" db="EMBL/GenBank/DDBJ databases">
        <title>Sequence of Gallionella enrichment culture.</title>
        <authorList>
            <person name="Poehlein A."/>
            <person name="Muehling M."/>
            <person name="Daniel R."/>
        </authorList>
    </citation>
    <scope>NUCLEOTIDE SEQUENCE</scope>
</reference>
<dbReference type="AlphaFoldDB" id="A0A1J5PGQ0"/>
<evidence type="ECO:0000313" key="1">
    <source>
        <dbReference type="EMBL" id="OIQ64435.1"/>
    </source>
</evidence>
<proteinExistence type="predicted"/>
<protein>
    <submittedName>
        <fullName evidence="1">Uncharacterized protein</fullName>
    </submittedName>
</protein>
<gene>
    <name evidence="1" type="ORF">GALL_540130</name>
</gene>